<dbReference type="InterPro" id="IPR025164">
    <property type="entry name" value="Toastrack_DUF4097"/>
</dbReference>
<sequence>MMFKNKLVISFLVLLVIAGGITFMFKTMDVFAQNDNKKKVVEDSSFTNIEVSTNNAEVVIVPTKSSDATVEYEGASTKAKYNFEVDVKGDTLSVHLKQKRRIFFWFGFHSRDLKLIVNVPEKQYENIQVKSNNGLINVENLQAEMVLLETDNGKILLKKVVANSVTVETDNGKIVLDHVEGKIKGTTDNGQISVLTNKLEWPIDLATDNGSIEMKTESEPANATIDSESDNGKIIIFGNEIKRSTYGEGKHLIKLRTDNGSITVTK</sequence>
<dbReference type="PANTHER" id="PTHR34094:SF1">
    <property type="entry name" value="PROTEIN FAM185A"/>
    <property type="match status" value="1"/>
</dbReference>
<reference evidence="3" key="1">
    <citation type="journal article" date="2019" name="Int. J. Syst. Evol. Microbiol.">
        <title>The Global Catalogue of Microorganisms (GCM) 10K type strain sequencing project: providing services to taxonomists for standard genome sequencing and annotation.</title>
        <authorList>
            <consortium name="The Broad Institute Genomics Platform"/>
            <consortium name="The Broad Institute Genome Sequencing Center for Infectious Disease"/>
            <person name="Wu L."/>
            <person name="Ma J."/>
        </authorList>
    </citation>
    <scope>NUCLEOTIDE SEQUENCE [LARGE SCALE GENOMIC DNA]</scope>
    <source>
        <strain evidence="3">CCUG 54527</strain>
    </source>
</reference>
<comment type="caution">
    <text evidence="2">The sequence shown here is derived from an EMBL/GenBank/DDBJ whole genome shotgun (WGS) entry which is preliminary data.</text>
</comment>
<dbReference type="EMBL" id="JBHSRI010000020">
    <property type="protein sequence ID" value="MFC6040322.1"/>
    <property type="molecule type" value="Genomic_DNA"/>
</dbReference>
<accession>A0ABW1LAT7</accession>
<organism evidence="2 3">
    <name type="scientific">Paenisporosarcina macmurdoensis</name>
    <dbReference type="NCBI Taxonomy" id="212659"/>
    <lineage>
        <taxon>Bacteria</taxon>
        <taxon>Bacillati</taxon>
        <taxon>Bacillota</taxon>
        <taxon>Bacilli</taxon>
        <taxon>Bacillales</taxon>
        <taxon>Caryophanaceae</taxon>
        <taxon>Paenisporosarcina</taxon>
    </lineage>
</organism>
<protein>
    <submittedName>
        <fullName evidence="2">DUF4097 domain-containing protein</fullName>
    </submittedName>
</protein>
<dbReference type="Proteomes" id="UP001596170">
    <property type="component" value="Unassembled WGS sequence"/>
</dbReference>
<dbReference type="PANTHER" id="PTHR34094">
    <property type="match status" value="1"/>
</dbReference>
<keyword evidence="3" id="KW-1185">Reference proteome</keyword>
<evidence type="ECO:0000313" key="2">
    <source>
        <dbReference type="EMBL" id="MFC6040322.1"/>
    </source>
</evidence>
<feature type="domain" description="DUF4097" evidence="1">
    <location>
        <begin position="47"/>
        <end position="264"/>
    </location>
</feature>
<evidence type="ECO:0000313" key="3">
    <source>
        <dbReference type="Proteomes" id="UP001596170"/>
    </source>
</evidence>
<dbReference type="RefSeq" id="WP_377734729.1">
    <property type="nucleotide sequence ID" value="NZ_JBHSRI010000020.1"/>
</dbReference>
<name>A0ABW1LAT7_9BACL</name>
<gene>
    <name evidence="2" type="ORF">ACFPYN_12900</name>
</gene>
<proteinExistence type="predicted"/>
<dbReference type="Pfam" id="PF13349">
    <property type="entry name" value="DUF4097"/>
    <property type="match status" value="1"/>
</dbReference>
<evidence type="ECO:0000259" key="1">
    <source>
        <dbReference type="Pfam" id="PF13349"/>
    </source>
</evidence>
<dbReference type="Gene3D" id="2.160.20.120">
    <property type="match status" value="1"/>
</dbReference>